<dbReference type="GO" id="GO:0005509">
    <property type="term" value="F:calcium ion binding"/>
    <property type="evidence" value="ECO:0007669"/>
    <property type="project" value="InterPro"/>
</dbReference>
<evidence type="ECO:0000256" key="2">
    <source>
        <dbReference type="SAM" id="MobiDB-lite"/>
    </source>
</evidence>
<dbReference type="Gene3D" id="4.10.1080.10">
    <property type="entry name" value="TSP type-3 repeat"/>
    <property type="match status" value="1"/>
</dbReference>
<evidence type="ECO:0000313" key="4">
    <source>
        <dbReference type="EMBL" id="RKQ90571.1"/>
    </source>
</evidence>
<reference evidence="4 5" key="1">
    <citation type="submission" date="2018-10" db="EMBL/GenBank/DDBJ databases">
        <title>Genomic Encyclopedia of Archaeal and Bacterial Type Strains, Phase II (KMG-II): from individual species to whole genera.</title>
        <authorList>
            <person name="Goeker M."/>
        </authorList>
    </citation>
    <scope>NUCLEOTIDE SEQUENCE [LARGE SCALE GENOMIC DNA]</scope>
    <source>
        <strain evidence="4 5">DSM 14954</strain>
    </source>
</reference>
<proteinExistence type="predicted"/>
<dbReference type="EMBL" id="RBIL01000001">
    <property type="protein sequence ID" value="RKQ90571.1"/>
    <property type="molecule type" value="Genomic_DNA"/>
</dbReference>
<dbReference type="GO" id="GO:0007155">
    <property type="term" value="P:cell adhesion"/>
    <property type="evidence" value="ECO:0007669"/>
    <property type="project" value="InterPro"/>
</dbReference>
<name>A0A660LCZ6_9ACTN</name>
<dbReference type="InterPro" id="IPR028974">
    <property type="entry name" value="TSP_type-3_rpt"/>
</dbReference>
<dbReference type="InterPro" id="IPR003367">
    <property type="entry name" value="Thrombospondin_3-like_rpt"/>
</dbReference>
<sequence length="497" mass="51395">MKRVLLLAAVLVSVLAGPAAAQSPTVVKFKPGQSTPVEEGGAYISSECGGTAETGSDPDRGTYMPAKCGYPYLQFQAPQALVELFVRVPAGGGVTFEACPLQPPCVASQSVKGPANTWVPVVLADPDGKATIVSVSGNPDTGSEVYALDIDDVAFSTVRQPDTTIVSAVGPVFTFGSTVGNASYMCAIDRGEFAPCKNPSSFGGLPPGPHSLAVYAVDVYGAADNRSPARADFVVDAPPPPPNPDRDNDGVPDTADNCPDVANSDQADADKDGVGNACEVFERGDIPPKPGETSVVQVLSGEVFVKLPTRTPLGFSGLRAPFQAGEFVPLKGAASIPLGSEVDTRKGEVEIDAAANSFASTDRRAKQQSARMKAAIFRIKQKRAKAKAATIATDVSLLTPPGAASRCTGRSAKGTVVRSISMVVKGYFRALGGASTATAKSATFNTTDRCDGTLTEVGRGSVSLAVKGEKRPVKVKAGRAYLVKAKLFAARKGKKRG</sequence>
<evidence type="ECO:0000256" key="1">
    <source>
        <dbReference type="ARBA" id="ARBA00022729"/>
    </source>
</evidence>
<dbReference type="RefSeq" id="WP_121247416.1">
    <property type="nucleotide sequence ID" value="NZ_RBIL01000001.1"/>
</dbReference>
<organism evidence="4 5">
    <name type="scientific">Solirubrobacter pauli</name>
    <dbReference type="NCBI Taxonomy" id="166793"/>
    <lineage>
        <taxon>Bacteria</taxon>
        <taxon>Bacillati</taxon>
        <taxon>Actinomycetota</taxon>
        <taxon>Thermoleophilia</taxon>
        <taxon>Solirubrobacterales</taxon>
        <taxon>Solirubrobacteraceae</taxon>
        <taxon>Solirubrobacter</taxon>
    </lineage>
</organism>
<feature type="chain" id="PRO_5024863816" evidence="3">
    <location>
        <begin position="22"/>
        <end position="497"/>
    </location>
</feature>
<dbReference type="AlphaFoldDB" id="A0A660LCZ6"/>
<dbReference type="SUPFAM" id="SSF103647">
    <property type="entry name" value="TSP type-3 repeat"/>
    <property type="match status" value="1"/>
</dbReference>
<feature type="region of interest" description="Disordered" evidence="2">
    <location>
        <begin position="31"/>
        <end position="60"/>
    </location>
</feature>
<keyword evidence="5" id="KW-1185">Reference proteome</keyword>
<keyword evidence="1 3" id="KW-0732">Signal</keyword>
<feature type="signal peptide" evidence="3">
    <location>
        <begin position="1"/>
        <end position="21"/>
    </location>
</feature>
<evidence type="ECO:0000313" key="5">
    <source>
        <dbReference type="Proteomes" id="UP000278962"/>
    </source>
</evidence>
<accession>A0A660LCZ6</accession>
<comment type="caution">
    <text evidence="4">The sequence shown here is derived from an EMBL/GenBank/DDBJ whole genome shotgun (WGS) entry which is preliminary data.</text>
</comment>
<protein>
    <submittedName>
        <fullName evidence="4">Thrombospondin type 3 repeat-containing protein</fullName>
    </submittedName>
</protein>
<feature type="region of interest" description="Disordered" evidence="2">
    <location>
        <begin position="231"/>
        <end position="272"/>
    </location>
</feature>
<gene>
    <name evidence="4" type="ORF">C8N24_0383</name>
</gene>
<dbReference type="OrthoDB" id="5503950at2"/>
<evidence type="ECO:0000256" key="3">
    <source>
        <dbReference type="SAM" id="SignalP"/>
    </source>
</evidence>
<dbReference type="Proteomes" id="UP000278962">
    <property type="component" value="Unassembled WGS sequence"/>
</dbReference>
<dbReference type="Pfam" id="PF02412">
    <property type="entry name" value="TSP_3"/>
    <property type="match status" value="1"/>
</dbReference>